<feature type="transmembrane region" description="Helical" evidence="3">
    <location>
        <begin position="259"/>
        <end position="278"/>
    </location>
</feature>
<keyword evidence="3" id="KW-0812">Transmembrane</keyword>
<evidence type="ECO:0000313" key="6">
    <source>
        <dbReference type="Proteomes" id="UP001222325"/>
    </source>
</evidence>
<dbReference type="EMBL" id="JARJCN010000091">
    <property type="protein sequence ID" value="KAJ7075661.1"/>
    <property type="molecule type" value="Genomic_DNA"/>
</dbReference>
<evidence type="ECO:0000259" key="4">
    <source>
        <dbReference type="PROSITE" id="PS50850"/>
    </source>
</evidence>
<feature type="transmembrane region" description="Helical" evidence="3">
    <location>
        <begin position="322"/>
        <end position="342"/>
    </location>
</feature>
<feature type="transmembrane region" description="Helical" evidence="3">
    <location>
        <begin position="21"/>
        <end position="47"/>
    </location>
</feature>
<dbReference type="Pfam" id="PF07690">
    <property type="entry name" value="MFS_1"/>
    <property type="match status" value="1"/>
</dbReference>
<feature type="transmembrane region" description="Helical" evidence="3">
    <location>
        <begin position="363"/>
        <end position="382"/>
    </location>
</feature>
<dbReference type="AlphaFoldDB" id="A0AAD6XFE7"/>
<dbReference type="InterPro" id="IPR011701">
    <property type="entry name" value="MFS"/>
</dbReference>
<feature type="transmembrane region" description="Helical" evidence="3">
    <location>
        <begin position="93"/>
        <end position="111"/>
    </location>
</feature>
<gene>
    <name evidence="5" type="ORF">B0H15DRAFT_925404</name>
</gene>
<keyword evidence="6" id="KW-1185">Reference proteome</keyword>
<dbReference type="GO" id="GO:0022857">
    <property type="term" value="F:transmembrane transporter activity"/>
    <property type="evidence" value="ECO:0007669"/>
    <property type="project" value="InterPro"/>
</dbReference>
<keyword evidence="3" id="KW-1133">Transmembrane helix</keyword>
<dbReference type="InterPro" id="IPR036259">
    <property type="entry name" value="MFS_trans_sf"/>
</dbReference>
<evidence type="ECO:0000313" key="5">
    <source>
        <dbReference type="EMBL" id="KAJ7075661.1"/>
    </source>
</evidence>
<dbReference type="InterPro" id="IPR020846">
    <property type="entry name" value="MFS_dom"/>
</dbReference>
<evidence type="ECO:0000256" key="1">
    <source>
        <dbReference type="ARBA" id="ARBA00004141"/>
    </source>
</evidence>
<sequence length="395" mass="43057">MGSTVVEIKSEDPQPTRRYQAVLLSLLLAGFMMMFHVIGVNSVFGIFQDLYTSDESKIPGTRGNDAVRHDLERWYICQLAANPIIACVESVKLVTLAGVVTMSLGLLLASYSSSLWQLFRTQALLYGVGGLVLAPVLQVLLGRYGVGPTLRILAGWNFAMGVPVACVVRRRSAFNRSAGREPTRINMALVKRGTFLYQSLGAFLQAAGNVIPLYYMTSYSISILAYSRSTGSLLLAINSAVNSVSRISMGLLADRVGRQNTMICGVFLSALCVLGLWYDAARPRFVTFVVMYGIYAGGYNALVPTTISEIYGVENYARVNGFVYFVRGLGSLFGAPVAGLILGSYKRGGAGEKPAHYRNIRVVVYDGVLLLCAGVCVAYVRWLDARDKGAWKWRA</sequence>
<feature type="transmembrane region" description="Helical" evidence="3">
    <location>
        <begin position="123"/>
        <end position="144"/>
    </location>
</feature>
<keyword evidence="3" id="KW-0472">Membrane</keyword>
<dbReference type="Proteomes" id="UP001222325">
    <property type="component" value="Unassembled WGS sequence"/>
</dbReference>
<organism evidence="5 6">
    <name type="scientific">Mycena belliarum</name>
    <dbReference type="NCBI Taxonomy" id="1033014"/>
    <lineage>
        <taxon>Eukaryota</taxon>
        <taxon>Fungi</taxon>
        <taxon>Dikarya</taxon>
        <taxon>Basidiomycota</taxon>
        <taxon>Agaricomycotina</taxon>
        <taxon>Agaricomycetes</taxon>
        <taxon>Agaricomycetidae</taxon>
        <taxon>Agaricales</taxon>
        <taxon>Marasmiineae</taxon>
        <taxon>Mycenaceae</taxon>
        <taxon>Mycena</taxon>
    </lineage>
</organism>
<name>A0AAD6XFE7_9AGAR</name>
<protein>
    <submittedName>
        <fullName evidence="5">Monocarboxylate transporter</fullName>
    </submittedName>
</protein>
<dbReference type="GO" id="GO:0016020">
    <property type="term" value="C:membrane"/>
    <property type="evidence" value="ECO:0007669"/>
    <property type="project" value="UniProtKB-SubCell"/>
</dbReference>
<evidence type="ECO:0000256" key="2">
    <source>
        <dbReference type="ARBA" id="ARBA00006727"/>
    </source>
</evidence>
<accession>A0AAD6XFE7</accession>
<dbReference type="SUPFAM" id="SSF103473">
    <property type="entry name" value="MFS general substrate transporter"/>
    <property type="match status" value="1"/>
</dbReference>
<feature type="transmembrane region" description="Helical" evidence="3">
    <location>
        <begin position="150"/>
        <end position="168"/>
    </location>
</feature>
<proteinExistence type="inferred from homology"/>
<comment type="subcellular location">
    <subcellularLocation>
        <location evidence="1">Membrane</location>
        <topology evidence="1">Multi-pass membrane protein</topology>
    </subcellularLocation>
</comment>
<feature type="transmembrane region" description="Helical" evidence="3">
    <location>
        <begin position="194"/>
        <end position="215"/>
    </location>
</feature>
<reference evidence="5" key="1">
    <citation type="submission" date="2023-03" db="EMBL/GenBank/DDBJ databases">
        <title>Massive genome expansion in bonnet fungi (Mycena s.s.) driven by repeated elements and novel gene families across ecological guilds.</title>
        <authorList>
            <consortium name="Lawrence Berkeley National Laboratory"/>
            <person name="Harder C.B."/>
            <person name="Miyauchi S."/>
            <person name="Viragh M."/>
            <person name="Kuo A."/>
            <person name="Thoen E."/>
            <person name="Andreopoulos B."/>
            <person name="Lu D."/>
            <person name="Skrede I."/>
            <person name="Drula E."/>
            <person name="Henrissat B."/>
            <person name="Morin E."/>
            <person name="Kohler A."/>
            <person name="Barry K."/>
            <person name="LaButti K."/>
            <person name="Morin E."/>
            <person name="Salamov A."/>
            <person name="Lipzen A."/>
            <person name="Mereny Z."/>
            <person name="Hegedus B."/>
            <person name="Baldrian P."/>
            <person name="Stursova M."/>
            <person name="Weitz H."/>
            <person name="Taylor A."/>
            <person name="Grigoriev I.V."/>
            <person name="Nagy L.G."/>
            <person name="Martin F."/>
            <person name="Kauserud H."/>
        </authorList>
    </citation>
    <scope>NUCLEOTIDE SEQUENCE</scope>
    <source>
        <strain evidence="5">CBHHK173m</strain>
    </source>
</reference>
<dbReference type="PANTHER" id="PTHR11360:SF302">
    <property type="entry name" value="MAJOR FACILITATOR SUPERFAMILY (MFS) PROFILE DOMAIN-CONTAINING PROTEIN"/>
    <property type="match status" value="1"/>
</dbReference>
<feature type="domain" description="Major facilitator superfamily (MFS) profile" evidence="4">
    <location>
        <begin position="194"/>
        <end position="395"/>
    </location>
</feature>
<evidence type="ECO:0000256" key="3">
    <source>
        <dbReference type="SAM" id="Phobius"/>
    </source>
</evidence>
<dbReference type="Gene3D" id="1.20.1250.20">
    <property type="entry name" value="MFS general substrate transporter like domains"/>
    <property type="match status" value="1"/>
</dbReference>
<dbReference type="PROSITE" id="PS50850">
    <property type="entry name" value="MFS"/>
    <property type="match status" value="1"/>
</dbReference>
<comment type="caution">
    <text evidence="5">The sequence shown here is derived from an EMBL/GenBank/DDBJ whole genome shotgun (WGS) entry which is preliminary data.</text>
</comment>
<dbReference type="InterPro" id="IPR050327">
    <property type="entry name" value="Proton-linked_MCT"/>
</dbReference>
<comment type="similarity">
    <text evidence="2">Belongs to the major facilitator superfamily. Monocarboxylate porter (TC 2.A.1.13) family.</text>
</comment>
<dbReference type="PANTHER" id="PTHR11360">
    <property type="entry name" value="MONOCARBOXYLATE TRANSPORTER"/>
    <property type="match status" value="1"/>
</dbReference>
<feature type="transmembrane region" description="Helical" evidence="3">
    <location>
        <begin position="285"/>
        <end position="302"/>
    </location>
</feature>